<evidence type="ECO:0000256" key="6">
    <source>
        <dbReference type="ARBA" id="ARBA00023146"/>
    </source>
</evidence>
<sequence length="417" mass="48822">MKKVLSGMRPTGRLHLGHYLGVIKNWLELQEKYDCKFFIADWHALTNKYKDTSELKENIRQMIIDWLSCGINPEKATLFIQSGVKEHAELALLFSMITPKSWLELNPSYKDLKFNLYYQYLRDFLAGKQIKIIQTPPSESFDEALKKATGKQKNKIFEEYLREAFHRAFYNQKGIDFKGLKEMLIKFGIQKKIVEEVVRNLEEGDVGKDIDTLGFLAYPVLQAADILIYKADAVPVGEDQLPHIELTREIARRFNNLYKEIFPEPEAMLTEASKLPGIDGRKMSKSYNNAIYLSDSKEEVDKKVLQMKTDPQRVRKTDPGNPEVCIVFDYHRIFTDKETVEDIDKKCRKAEIGCVECKKILSKNLNRFLDPIRERRKEIEKDLPKYEKMFFEGTEKARKEASETMREVRKAMKLWEF</sequence>
<keyword evidence="2 8" id="KW-0436">Ligase</keyword>
<dbReference type="GO" id="GO:0004830">
    <property type="term" value="F:tryptophan-tRNA ligase activity"/>
    <property type="evidence" value="ECO:0007669"/>
    <property type="project" value="UniProtKB-UniRule"/>
</dbReference>
<dbReference type="PANTHER" id="PTHR43766">
    <property type="entry name" value="TRYPTOPHAN--TRNA LIGASE, MITOCHONDRIAL"/>
    <property type="match status" value="1"/>
</dbReference>
<dbReference type="RefSeq" id="WP_097000223.1">
    <property type="nucleotide sequence ID" value="NZ_OBEI01000003.1"/>
</dbReference>
<evidence type="ECO:0000256" key="9">
    <source>
        <dbReference type="RuleBase" id="RU363036"/>
    </source>
</evidence>
<feature type="binding site" evidence="8">
    <location>
        <position position="225"/>
    </location>
    <ligand>
        <name>L-tryptophan</name>
        <dbReference type="ChEBI" id="CHEBI:57912"/>
    </ligand>
</feature>
<dbReference type="HAMAP" id="MF_00140_B">
    <property type="entry name" value="Trp_tRNA_synth_B"/>
    <property type="match status" value="1"/>
</dbReference>
<dbReference type="GO" id="GO:0005829">
    <property type="term" value="C:cytosol"/>
    <property type="evidence" value="ECO:0007669"/>
    <property type="project" value="TreeGrafter"/>
</dbReference>
<feature type="binding site" evidence="8">
    <location>
        <position position="275"/>
    </location>
    <ligand>
        <name>ATP</name>
        <dbReference type="ChEBI" id="CHEBI:30616"/>
    </ligand>
</feature>
<keyword evidence="8" id="KW-0963">Cytoplasm</keyword>
<name>A0A285NEB1_9AQUI</name>
<organism evidence="10 11">
    <name type="scientific">Persephonella hydrogeniphila</name>
    <dbReference type="NCBI Taxonomy" id="198703"/>
    <lineage>
        <taxon>Bacteria</taxon>
        <taxon>Pseudomonadati</taxon>
        <taxon>Aquificota</taxon>
        <taxon>Aquificia</taxon>
        <taxon>Aquificales</taxon>
        <taxon>Hydrogenothermaceae</taxon>
        <taxon>Persephonella</taxon>
    </lineage>
</organism>
<dbReference type="InterPro" id="IPR002305">
    <property type="entry name" value="aa-tRNA-synth_Ic"/>
</dbReference>
<feature type="binding site" evidence="8">
    <location>
        <begin position="17"/>
        <end position="18"/>
    </location>
    <ligand>
        <name>ATP</name>
        <dbReference type="ChEBI" id="CHEBI:30616"/>
    </ligand>
</feature>
<dbReference type="InterPro" id="IPR014729">
    <property type="entry name" value="Rossmann-like_a/b/a_fold"/>
</dbReference>
<dbReference type="SUPFAM" id="SSF52374">
    <property type="entry name" value="Nucleotidylyl transferase"/>
    <property type="match status" value="1"/>
</dbReference>
<dbReference type="InterPro" id="IPR001412">
    <property type="entry name" value="aa-tRNA-synth_I_CS"/>
</dbReference>
<dbReference type="CDD" id="cd00806">
    <property type="entry name" value="TrpRS_core"/>
    <property type="match status" value="1"/>
</dbReference>
<comment type="function">
    <text evidence="8">Catalyzes the attachment of tryptophan to tRNA(Trp).</text>
</comment>
<keyword evidence="5 8" id="KW-0648">Protein biosynthesis</keyword>
<evidence type="ECO:0000313" key="10">
    <source>
        <dbReference type="EMBL" id="SNZ07844.1"/>
    </source>
</evidence>
<proteinExistence type="inferred from homology"/>
<dbReference type="NCBIfam" id="TIGR00233">
    <property type="entry name" value="trpS"/>
    <property type="match status" value="1"/>
</dbReference>
<dbReference type="Pfam" id="PF00579">
    <property type="entry name" value="tRNA-synt_1b"/>
    <property type="match status" value="2"/>
</dbReference>
<evidence type="ECO:0000256" key="7">
    <source>
        <dbReference type="ARBA" id="ARBA00049929"/>
    </source>
</evidence>
<dbReference type="Gene3D" id="1.10.240.10">
    <property type="entry name" value="Tyrosyl-Transfer RNA Synthetase"/>
    <property type="match status" value="1"/>
</dbReference>
<dbReference type="EC" id="6.1.1.2" evidence="8"/>
<evidence type="ECO:0000256" key="4">
    <source>
        <dbReference type="ARBA" id="ARBA00022840"/>
    </source>
</evidence>
<feature type="binding site" evidence="8">
    <location>
        <begin position="282"/>
        <end position="286"/>
    </location>
    <ligand>
        <name>ATP</name>
        <dbReference type="ChEBI" id="CHEBI:30616"/>
    </ligand>
</feature>
<dbReference type="InterPro" id="IPR002306">
    <property type="entry name" value="Trp-tRNA-ligase"/>
</dbReference>
<evidence type="ECO:0000256" key="2">
    <source>
        <dbReference type="ARBA" id="ARBA00022598"/>
    </source>
</evidence>
<dbReference type="InterPro" id="IPR024109">
    <property type="entry name" value="Trp-tRNA-ligase_bac-type"/>
</dbReference>
<feature type="short sequence motif" description="'KMSKS' region" evidence="8">
    <location>
        <begin position="282"/>
        <end position="286"/>
    </location>
</feature>
<evidence type="ECO:0000256" key="3">
    <source>
        <dbReference type="ARBA" id="ARBA00022741"/>
    </source>
</evidence>
<keyword evidence="6 8" id="KW-0030">Aminoacyl-tRNA synthetase</keyword>
<dbReference type="OrthoDB" id="9801042at2"/>
<evidence type="ECO:0000256" key="5">
    <source>
        <dbReference type="ARBA" id="ARBA00022917"/>
    </source>
</evidence>
<reference evidence="11" key="1">
    <citation type="submission" date="2017-09" db="EMBL/GenBank/DDBJ databases">
        <authorList>
            <person name="Varghese N."/>
            <person name="Submissions S."/>
        </authorList>
    </citation>
    <scope>NUCLEOTIDE SEQUENCE [LARGE SCALE GENOMIC DNA]</scope>
    <source>
        <strain evidence="11">DSM 15103</strain>
    </source>
</reference>
<keyword evidence="4 8" id="KW-0067">ATP-binding</keyword>
<dbReference type="GO" id="GO:0005524">
    <property type="term" value="F:ATP binding"/>
    <property type="evidence" value="ECO:0007669"/>
    <property type="project" value="UniProtKB-UniRule"/>
</dbReference>
<dbReference type="PANTHER" id="PTHR43766:SF1">
    <property type="entry name" value="TRYPTOPHAN--TRNA LIGASE, MITOCHONDRIAL"/>
    <property type="match status" value="1"/>
</dbReference>
<evidence type="ECO:0000256" key="8">
    <source>
        <dbReference type="HAMAP-Rule" id="MF_00140"/>
    </source>
</evidence>
<dbReference type="EMBL" id="OBEI01000003">
    <property type="protein sequence ID" value="SNZ07844.1"/>
    <property type="molecule type" value="Genomic_DNA"/>
</dbReference>
<feature type="binding site" evidence="8">
    <location>
        <begin position="237"/>
        <end position="239"/>
    </location>
    <ligand>
        <name>ATP</name>
        <dbReference type="ChEBI" id="CHEBI:30616"/>
    </ligand>
</feature>
<dbReference type="AlphaFoldDB" id="A0A285NEB1"/>
<dbReference type="PRINTS" id="PR01039">
    <property type="entry name" value="TRNASYNTHTRP"/>
</dbReference>
<comment type="catalytic activity">
    <reaction evidence="7 8">
        <text>tRNA(Trp) + L-tryptophan + ATP = L-tryptophyl-tRNA(Trp) + AMP + diphosphate + H(+)</text>
        <dbReference type="Rhea" id="RHEA:24080"/>
        <dbReference type="Rhea" id="RHEA-COMP:9671"/>
        <dbReference type="Rhea" id="RHEA-COMP:9705"/>
        <dbReference type="ChEBI" id="CHEBI:15378"/>
        <dbReference type="ChEBI" id="CHEBI:30616"/>
        <dbReference type="ChEBI" id="CHEBI:33019"/>
        <dbReference type="ChEBI" id="CHEBI:57912"/>
        <dbReference type="ChEBI" id="CHEBI:78442"/>
        <dbReference type="ChEBI" id="CHEBI:78535"/>
        <dbReference type="ChEBI" id="CHEBI:456215"/>
        <dbReference type="EC" id="6.1.1.2"/>
    </reaction>
</comment>
<comment type="subunit">
    <text evidence="8">Homodimer.</text>
</comment>
<protein>
    <recommendedName>
        <fullName evidence="8">Tryptophan--tRNA ligase</fullName>
        <ecNumber evidence="8">6.1.1.2</ecNumber>
    </recommendedName>
    <alternativeName>
        <fullName evidence="8">Tryptophanyl-tRNA synthetase</fullName>
        <shortName evidence="8">TrpRS</shortName>
    </alternativeName>
</protein>
<accession>A0A285NEB1</accession>
<feature type="binding site" evidence="8">
    <location>
        <begin position="9"/>
        <end position="11"/>
    </location>
    <ligand>
        <name>ATP</name>
        <dbReference type="ChEBI" id="CHEBI:30616"/>
    </ligand>
</feature>
<dbReference type="InterPro" id="IPR050203">
    <property type="entry name" value="Trp-tRNA_synthetase"/>
</dbReference>
<comment type="similarity">
    <text evidence="1 8 9">Belongs to the class-I aminoacyl-tRNA synthetase family.</text>
</comment>
<dbReference type="GO" id="GO:0006436">
    <property type="term" value="P:tryptophanyl-tRNA aminoacylation"/>
    <property type="evidence" value="ECO:0007669"/>
    <property type="project" value="UniProtKB-UniRule"/>
</dbReference>
<dbReference type="Proteomes" id="UP000219036">
    <property type="component" value="Unassembled WGS sequence"/>
</dbReference>
<gene>
    <name evidence="8" type="primary">trpS</name>
    <name evidence="10" type="ORF">SAMN06265182_1050</name>
</gene>
<keyword evidence="3 8" id="KW-0547">Nucleotide-binding</keyword>
<comment type="subcellular location">
    <subcellularLocation>
        <location evidence="8">Cytoplasm</location>
    </subcellularLocation>
</comment>
<evidence type="ECO:0000313" key="11">
    <source>
        <dbReference type="Proteomes" id="UP000219036"/>
    </source>
</evidence>
<dbReference type="PROSITE" id="PS00178">
    <property type="entry name" value="AA_TRNA_LIGASE_I"/>
    <property type="match status" value="1"/>
</dbReference>
<dbReference type="FunFam" id="1.10.240.10:FF:000005">
    <property type="entry name" value="Tryptophan--tRNA ligase"/>
    <property type="match status" value="1"/>
</dbReference>
<evidence type="ECO:0000256" key="1">
    <source>
        <dbReference type="ARBA" id="ARBA00005594"/>
    </source>
</evidence>
<dbReference type="Gene3D" id="3.40.50.620">
    <property type="entry name" value="HUPs"/>
    <property type="match status" value="2"/>
</dbReference>
<feature type="short sequence motif" description="'HIGH' region" evidence="8">
    <location>
        <begin position="10"/>
        <end position="18"/>
    </location>
</feature>
<keyword evidence="11" id="KW-1185">Reference proteome</keyword>